<organism evidence="1 2">
    <name type="scientific">Lactuca saligna</name>
    <name type="common">Willowleaf lettuce</name>
    <dbReference type="NCBI Taxonomy" id="75948"/>
    <lineage>
        <taxon>Eukaryota</taxon>
        <taxon>Viridiplantae</taxon>
        <taxon>Streptophyta</taxon>
        <taxon>Embryophyta</taxon>
        <taxon>Tracheophyta</taxon>
        <taxon>Spermatophyta</taxon>
        <taxon>Magnoliopsida</taxon>
        <taxon>eudicotyledons</taxon>
        <taxon>Gunneridae</taxon>
        <taxon>Pentapetalae</taxon>
        <taxon>asterids</taxon>
        <taxon>campanulids</taxon>
        <taxon>Asterales</taxon>
        <taxon>Asteraceae</taxon>
        <taxon>Cichorioideae</taxon>
        <taxon>Cichorieae</taxon>
        <taxon>Lactucinae</taxon>
        <taxon>Lactuca</taxon>
    </lineage>
</organism>
<name>A0AA35ZT16_LACSI</name>
<evidence type="ECO:0000313" key="1">
    <source>
        <dbReference type="EMBL" id="CAI9297736.1"/>
    </source>
</evidence>
<proteinExistence type="predicted"/>
<dbReference type="PANTHER" id="PTHR47076">
    <property type="entry name" value="NHL DOMAIN PROTEIN"/>
    <property type="match status" value="1"/>
</dbReference>
<evidence type="ECO:0000313" key="2">
    <source>
        <dbReference type="Proteomes" id="UP001177003"/>
    </source>
</evidence>
<sequence>MLSVSHFVSHGVPGKILDVKVVLSEHKIDVQEETQTFQDKIDKEPNWWLGTADDGKAYDNRWWSKGLSQFKKIKEWSVLVAVPKLKTFIRRFNKQRRPHAKFQYDRASYLLNFDEGLEHLEDDDWLNHNFSTRYSVVSVVSGPSFLSVQNSWTKVT</sequence>
<dbReference type="PANTHER" id="PTHR47076:SF12">
    <property type="entry name" value="NHL DOMAIN-CONTAINING PROTEIN"/>
    <property type="match status" value="1"/>
</dbReference>
<protein>
    <submittedName>
        <fullName evidence="1">Uncharacterized protein</fullName>
    </submittedName>
</protein>
<reference evidence="1" key="1">
    <citation type="submission" date="2023-04" db="EMBL/GenBank/DDBJ databases">
        <authorList>
            <person name="Vijverberg K."/>
            <person name="Xiong W."/>
            <person name="Schranz E."/>
        </authorList>
    </citation>
    <scope>NUCLEOTIDE SEQUENCE</scope>
</reference>
<keyword evidence="2" id="KW-1185">Reference proteome</keyword>
<gene>
    <name evidence="1" type="ORF">LSALG_LOCUS36528</name>
</gene>
<dbReference type="Proteomes" id="UP001177003">
    <property type="component" value="Chromosome 8"/>
</dbReference>
<dbReference type="EMBL" id="OX465084">
    <property type="protein sequence ID" value="CAI9297736.1"/>
    <property type="molecule type" value="Genomic_DNA"/>
</dbReference>
<dbReference type="AlphaFoldDB" id="A0AA35ZT16"/>
<accession>A0AA35ZT16</accession>